<dbReference type="EMBL" id="JAGSGD010000001">
    <property type="protein sequence ID" value="MBR7619695.1"/>
    <property type="molecule type" value="Genomic_DNA"/>
</dbReference>
<accession>A0A941HWN1</accession>
<dbReference type="AlphaFoldDB" id="A0A941HWN1"/>
<dbReference type="Proteomes" id="UP000622580">
    <property type="component" value="Unassembled WGS sequence"/>
</dbReference>
<dbReference type="GO" id="GO:0016887">
    <property type="term" value="F:ATP hydrolysis activity"/>
    <property type="evidence" value="ECO:0007669"/>
    <property type="project" value="InterPro"/>
</dbReference>
<evidence type="ECO:0000313" key="2">
    <source>
        <dbReference type="EMBL" id="MBR7619695.1"/>
    </source>
</evidence>
<dbReference type="GO" id="GO:0005524">
    <property type="term" value="F:ATP binding"/>
    <property type="evidence" value="ECO:0007669"/>
    <property type="project" value="InterPro"/>
</dbReference>
<dbReference type="GO" id="GO:0006302">
    <property type="term" value="P:double-strand break repair"/>
    <property type="evidence" value="ECO:0007669"/>
    <property type="project" value="TreeGrafter"/>
</dbReference>
<protein>
    <submittedName>
        <fullName evidence="2">AAA family ATPase</fullName>
    </submittedName>
</protein>
<gene>
    <name evidence="2" type="ORF">JKL49_09875</name>
</gene>
<sequence length="378" mass="40897">MLLPVSDFSASGYRSLRHIAYPVSNLEVFVGANGVGKSNLYRALELLRAAASNTLGAELAREGMAAAFWAGTRQKNQPARMSFSVDLAMPGRPGVGYRYEVEVGFPFPTSPAFETEPQIKTEQLSYLSGGRPVRLLDRKGASVMARDEEGRPQEVDIDLLASETVLARLEDPGKYPGLDIVRRTLLEWRFYHDLRTDSGSPLRRPCTAVATPTLASDGSNLAAVFATLAHIRQDTVDLDAVIDQAFPGAKLVVPQPDRTASFGMSFPDFPKRVFEAAELSDGTLKFLALAGALMAHRLPAFVALNEPESSLHPALMTPLARLVGQASERSQVWLVTHSEALAAQIAATTVGTVRTVTKVEGATTIEGLTRLGTFREDD</sequence>
<dbReference type="InterPro" id="IPR027417">
    <property type="entry name" value="P-loop_NTPase"/>
</dbReference>
<dbReference type="SUPFAM" id="SSF52540">
    <property type="entry name" value="P-loop containing nucleoside triphosphate hydrolases"/>
    <property type="match status" value="1"/>
</dbReference>
<evidence type="ECO:0000313" key="3">
    <source>
        <dbReference type="Proteomes" id="UP000622580"/>
    </source>
</evidence>
<comment type="caution">
    <text evidence="2">The sequence shown here is derived from an EMBL/GenBank/DDBJ whole genome shotgun (WGS) entry which is preliminary data.</text>
</comment>
<dbReference type="PANTHER" id="PTHR32182">
    <property type="entry name" value="DNA REPLICATION AND REPAIR PROTEIN RECF"/>
    <property type="match status" value="1"/>
</dbReference>
<dbReference type="Gene3D" id="3.40.50.300">
    <property type="entry name" value="P-loop containing nucleotide triphosphate hydrolases"/>
    <property type="match status" value="1"/>
</dbReference>
<dbReference type="InterPro" id="IPR014555">
    <property type="entry name" value="RecF-like"/>
</dbReference>
<dbReference type="Pfam" id="PF13304">
    <property type="entry name" value="AAA_21"/>
    <property type="match status" value="2"/>
</dbReference>
<feature type="domain" description="ATPase AAA-type core" evidence="1">
    <location>
        <begin position="28"/>
        <end position="104"/>
    </location>
</feature>
<name>A0A941HWN1_9CAUL</name>
<evidence type="ECO:0000259" key="1">
    <source>
        <dbReference type="Pfam" id="PF13304"/>
    </source>
</evidence>
<dbReference type="GO" id="GO:0000731">
    <property type="term" value="P:DNA synthesis involved in DNA repair"/>
    <property type="evidence" value="ECO:0007669"/>
    <property type="project" value="TreeGrafter"/>
</dbReference>
<proteinExistence type="predicted"/>
<organism evidence="2 3">
    <name type="scientific">Phenylobacterium glaciei</name>
    <dbReference type="NCBI Taxonomy" id="2803784"/>
    <lineage>
        <taxon>Bacteria</taxon>
        <taxon>Pseudomonadati</taxon>
        <taxon>Pseudomonadota</taxon>
        <taxon>Alphaproteobacteria</taxon>
        <taxon>Caulobacterales</taxon>
        <taxon>Caulobacteraceae</taxon>
        <taxon>Phenylobacterium</taxon>
    </lineage>
</organism>
<dbReference type="InterPro" id="IPR003959">
    <property type="entry name" value="ATPase_AAA_core"/>
</dbReference>
<reference evidence="2" key="1">
    <citation type="submission" date="2021-04" db="EMBL/GenBank/DDBJ databases">
        <title>Draft genome assembly of strain Phenylobacterium sp. 20VBR1 using MiniION and Illumina platforms.</title>
        <authorList>
            <person name="Thomas F.A."/>
            <person name="Krishnan K.P."/>
            <person name="Sinha R.K."/>
        </authorList>
    </citation>
    <scope>NUCLEOTIDE SEQUENCE</scope>
    <source>
        <strain evidence="2">20VBR1</strain>
    </source>
</reference>
<feature type="domain" description="ATPase AAA-type core" evidence="1">
    <location>
        <begin position="272"/>
        <end position="341"/>
    </location>
</feature>
<dbReference type="PANTHER" id="PTHR32182:SF25">
    <property type="entry name" value="SLR1056 PROTEIN"/>
    <property type="match status" value="1"/>
</dbReference>
<keyword evidence="3" id="KW-1185">Reference proteome</keyword>
<dbReference type="PIRSF" id="PIRSF029347">
    <property type="entry name" value="RecF"/>
    <property type="match status" value="1"/>
</dbReference>
<dbReference type="RefSeq" id="WP_215340037.1">
    <property type="nucleotide sequence ID" value="NZ_JAGSGD010000001.1"/>
</dbReference>